<dbReference type="GO" id="GO:0005789">
    <property type="term" value="C:endoplasmic reticulum membrane"/>
    <property type="evidence" value="ECO:0007669"/>
    <property type="project" value="TreeGrafter"/>
</dbReference>
<dbReference type="GO" id="GO:0006629">
    <property type="term" value="P:lipid metabolic process"/>
    <property type="evidence" value="ECO:0007669"/>
    <property type="project" value="UniProtKB-KW"/>
</dbReference>
<name>A0A1C7MIM4_GRIFR</name>
<keyword evidence="5" id="KW-0812">Transmembrane</keyword>
<evidence type="ECO:0000313" key="7">
    <source>
        <dbReference type="Proteomes" id="UP000092993"/>
    </source>
</evidence>
<dbReference type="PANTHER" id="PTHR43647">
    <property type="entry name" value="DEHYDROGENASE"/>
    <property type="match status" value="1"/>
</dbReference>
<dbReference type="Gene3D" id="3.40.50.720">
    <property type="entry name" value="NAD(P)-binding Rossmann-like Domain"/>
    <property type="match status" value="1"/>
</dbReference>
<evidence type="ECO:0000256" key="5">
    <source>
        <dbReference type="SAM" id="Phobius"/>
    </source>
</evidence>
<gene>
    <name evidence="6" type="primary">ERG27_0</name>
    <name evidence="6" type="ORF">A0H81_05107</name>
</gene>
<keyword evidence="4" id="KW-0443">Lipid metabolism</keyword>
<dbReference type="PANTHER" id="PTHR43647:SF1">
    <property type="entry name" value="3-KETO-STEROID REDUCTASE ERG27"/>
    <property type="match status" value="1"/>
</dbReference>
<dbReference type="GO" id="GO:0000253">
    <property type="term" value="F:3-beta-hydroxysteroid 3-dehydrogenase (NADP+) activity"/>
    <property type="evidence" value="ECO:0007669"/>
    <property type="project" value="TreeGrafter"/>
</dbReference>
<comment type="caution">
    <text evidence="6">The sequence shown here is derived from an EMBL/GenBank/DDBJ whole genome shotgun (WGS) entry which is preliminary data.</text>
</comment>
<reference evidence="6 7" key="1">
    <citation type="submission" date="2016-03" db="EMBL/GenBank/DDBJ databases">
        <title>Whole genome sequencing of Grifola frondosa 9006-11.</title>
        <authorList>
            <person name="Min B."/>
            <person name="Park H."/>
            <person name="Kim J.-G."/>
            <person name="Cho H."/>
            <person name="Oh Y.-L."/>
            <person name="Kong W.-S."/>
            <person name="Choi I.-G."/>
        </authorList>
    </citation>
    <scope>NUCLEOTIDE SEQUENCE [LARGE SCALE GENOMIC DNA]</scope>
    <source>
        <strain evidence="6 7">9006-11</strain>
    </source>
</reference>
<evidence type="ECO:0000256" key="3">
    <source>
        <dbReference type="ARBA" id="ARBA00023002"/>
    </source>
</evidence>
<accession>A0A1C7MIM4</accession>
<protein>
    <submittedName>
        <fullName evidence="6">3-keto-steroid reductase</fullName>
    </submittedName>
</protein>
<feature type="transmembrane region" description="Helical" evidence="5">
    <location>
        <begin position="94"/>
        <end position="111"/>
    </location>
</feature>
<keyword evidence="5" id="KW-0472">Membrane</keyword>
<evidence type="ECO:0000256" key="1">
    <source>
        <dbReference type="ARBA" id="ARBA00022516"/>
    </source>
</evidence>
<feature type="transmembrane region" description="Helical" evidence="5">
    <location>
        <begin position="117"/>
        <end position="137"/>
    </location>
</feature>
<keyword evidence="2" id="KW-0521">NADP</keyword>
<sequence>MAMQCLRPLCALPRPARVLWMSSLESRPMYDPENDWQLINTNYSYQASKYQMELICAELSKNAEPSQNPDILHFIVSPGITSTNMSTLLNIRIPFYRTLMLIVFYVIRLLGSPNILFSVYKAAIAAVHIALVPLVYIPTSASDLPPQAYSPTHFSSEHAPFALRFCSQNDRWGTSTLGSCLCPYGRNILTKESHFWSDLSDCIRCLLRRSAGVSILMRGIIGLN</sequence>
<dbReference type="EMBL" id="LUGG01000005">
    <property type="protein sequence ID" value="OBZ74854.1"/>
    <property type="molecule type" value="Genomic_DNA"/>
</dbReference>
<proteinExistence type="predicted"/>
<dbReference type="STRING" id="5627.A0A1C7MIM4"/>
<dbReference type="InterPro" id="IPR051593">
    <property type="entry name" value="Ergosterol_Biosynth_ERG27"/>
</dbReference>
<dbReference type="AlphaFoldDB" id="A0A1C7MIM4"/>
<keyword evidence="1" id="KW-0444">Lipid biosynthesis</keyword>
<dbReference type="GO" id="GO:0005741">
    <property type="term" value="C:mitochondrial outer membrane"/>
    <property type="evidence" value="ECO:0007669"/>
    <property type="project" value="TreeGrafter"/>
</dbReference>
<evidence type="ECO:0000256" key="2">
    <source>
        <dbReference type="ARBA" id="ARBA00022857"/>
    </source>
</evidence>
<keyword evidence="3" id="KW-0560">Oxidoreductase</keyword>
<keyword evidence="7" id="KW-1185">Reference proteome</keyword>
<dbReference type="Proteomes" id="UP000092993">
    <property type="component" value="Unassembled WGS sequence"/>
</dbReference>
<evidence type="ECO:0000256" key="4">
    <source>
        <dbReference type="ARBA" id="ARBA00023098"/>
    </source>
</evidence>
<evidence type="ECO:0000313" key="6">
    <source>
        <dbReference type="EMBL" id="OBZ74854.1"/>
    </source>
</evidence>
<keyword evidence="5" id="KW-1133">Transmembrane helix</keyword>
<dbReference type="GO" id="GO:0005811">
    <property type="term" value="C:lipid droplet"/>
    <property type="evidence" value="ECO:0007669"/>
    <property type="project" value="TreeGrafter"/>
</dbReference>
<dbReference type="OrthoDB" id="9989144at2759"/>
<organism evidence="6 7">
    <name type="scientific">Grifola frondosa</name>
    <name type="common">Maitake</name>
    <name type="synonym">Polyporus frondosus</name>
    <dbReference type="NCBI Taxonomy" id="5627"/>
    <lineage>
        <taxon>Eukaryota</taxon>
        <taxon>Fungi</taxon>
        <taxon>Dikarya</taxon>
        <taxon>Basidiomycota</taxon>
        <taxon>Agaricomycotina</taxon>
        <taxon>Agaricomycetes</taxon>
        <taxon>Polyporales</taxon>
        <taxon>Grifolaceae</taxon>
        <taxon>Grifola</taxon>
    </lineage>
</organism>